<dbReference type="HAMAP" id="MF_01921">
    <property type="entry name" value="TYW1_archaea"/>
    <property type="match status" value="1"/>
</dbReference>
<evidence type="ECO:0000313" key="12">
    <source>
        <dbReference type="EMBL" id="KON31058.1"/>
    </source>
</evidence>
<gene>
    <name evidence="9" type="primary">taw1</name>
    <name evidence="12" type="ORF">AC482_02120</name>
</gene>
<dbReference type="NCBIfam" id="TIGR03972">
    <property type="entry name" value="rSAM_TYW1"/>
    <property type="match status" value="1"/>
</dbReference>
<evidence type="ECO:0000256" key="6">
    <source>
        <dbReference type="ARBA" id="ARBA00023014"/>
    </source>
</evidence>
<dbReference type="SFLD" id="SFLDG01071">
    <property type="entry name" value="tRNA_wybutosine-synthesizing"/>
    <property type="match status" value="1"/>
</dbReference>
<feature type="domain" description="tRNA wybutosine-synthesis" evidence="11">
    <location>
        <begin position="257"/>
        <end position="318"/>
    </location>
</feature>
<sequence length="326" mass="36608">MWGRAMDIPKELRRVYRRQGYRIVGGHSAAKTCHWVRRSLSTGGAERCYKERFYAIPCHRCLQMTPSLGRCLQSCVFCWRATPGDLGVDWDQTRFPEDEADGPDEVVEGCLEAHRRALSGFGGNPEVSEEMLGEALRPVHAAISLEGEPTLYPRLGELVEAFFGRGFRSVFIVTNGLRPDALAGLGREPSQLYVSVCAPDEETYRRTCRPLVRDGWSRLMETLELLGSFRCPTVLRHTLMPRLNMADPAGYAGLAERADATYLEAKAAMSVGFARQRFGYREMAWHSEVRAFAEALSAESGYGIVDEHPPSSVVLLSRLEKPRRLY</sequence>
<dbReference type="GO" id="GO:0102521">
    <property type="term" value="F:tRNA-4-demethylwyosine synthase activity"/>
    <property type="evidence" value="ECO:0007669"/>
    <property type="project" value="UniProtKB-EC"/>
</dbReference>
<dbReference type="Pfam" id="PF04055">
    <property type="entry name" value="Radical_SAM"/>
    <property type="match status" value="1"/>
</dbReference>
<feature type="binding site" evidence="9">
    <location>
        <position position="71"/>
    </location>
    <ligand>
        <name>[4Fe-4S] cluster</name>
        <dbReference type="ChEBI" id="CHEBI:49883"/>
        <label>2</label>
        <note>4Fe-4S-S-AdoMet</note>
    </ligand>
</feature>
<feature type="binding site" evidence="9">
    <location>
        <position position="61"/>
    </location>
    <ligand>
        <name>[4Fe-4S] cluster</name>
        <dbReference type="ChEBI" id="CHEBI:49883"/>
        <label>1</label>
    </ligand>
</feature>
<comment type="function">
    <text evidence="9">Component of the wyosine derivatives biosynthesis pathway that catalyzes the condensation of N-methylguanine with 2 carbon atoms from pyruvate to form the tricyclic 4-demethylwyosine (imG-14) on guanosine-37 of tRNA(Phe).</text>
</comment>
<dbReference type="CDD" id="cd01335">
    <property type="entry name" value="Radical_SAM"/>
    <property type="match status" value="1"/>
</dbReference>
<keyword evidence="6 9" id="KW-0411">Iron-sulfur</keyword>
<dbReference type="InterPro" id="IPR013785">
    <property type="entry name" value="Aldolase_TIM"/>
</dbReference>
<keyword evidence="1 9" id="KW-0004">4Fe-4S</keyword>
<evidence type="ECO:0000256" key="1">
    <source>
        <dbReference type="ARBA" id="ARBA00022485"/>
    </source>
</evidence>
<reference evidence="12 13" key="1">
    <citation type="submission" date="2015-06" db="EMBL/GenBank/DDBJ databases">
        <title>New insights into the roles of widespread benthic archaea in carbon and nitrogen cycling.</title>
        <authorList>
            <person name="Lazar C.S."/>
            <person name="Baker B.J."/>
            <person name="Seitz K.W."/>
            <person name="Hyde A.S."/>
            <person name="Dick G.J."/>
            <person name="Hinrichs K.-U."/>
            <person name="Teske A.P."/>
        </authorList>
    </citation>
    <scope>NUCLEOTIDE SEQUENCE [LARGE SCALE GENOMIC DNA]</scope>
    <source>
        <strain evidence="12">DG-45</strain>
    </source>
</reference>
<dbReference type="Pfam" id="PF08608">
    <property type="entry name" value="Wyosine_form"/>
    <property type="match status" value="1"/>
</dbReference>
<evidence type="ECO:0000313" key="13">
    <source>
        <dbReference type="Proteomes" id="UP000037210"/>
    </source>
</evidence>
<comment type="similarity">
    <text evidence="9">Belongs to the TYW1 family.</text>
</comment>
<dbReference type="SUPFAM" id="SSF102114">
    <property type="entry name" value="Radical SAM enzymes"/>
    <property type="match status" value="1"/>
</dbReference>
<evidence type="ECO:0000259" key="11">
    <source>
        <dbReference type="Pfam" id="PF08608"/>
    </source>
</evidence>
<evidence type="ECO:0000256" key="2">
    <source>
        <dbReference type="ARBA" id="ARBA00022691"/>
    </source>
</evidence>
<accession>A0A0M0BR55</accession>
<comment type="cofactor">
    <cofactor evidence="9">
        <name>[4Fe-4S] cluster</name>
        <dbReference type="ChEBI" id="CHEBI:49883"/>
    </cofactor>
    <text evidence="9">Binds 2 [4Fe-4S] clusters. Binds 1 [4Fe-4S] cluster coordinated with 3 cysteines and an exchangeable S-adenosyl-L-methionine.</text>
</comment>
<evidence type="ECO:0000256" key="5">
    <source>
        <dbReference type="ARBA" id="ARBA00023004"/>
    </source>
</evidence>
<dbReference type="Gene3D" id="3.20.20.70">
    <property type="entry name" value="Aldolase class I"/>
    <property type="match status" value="1"/>
</dbReference>
<dbReference type="GO" id="GO:0008033">
    <property type="term" value="P:tRNA processing"/>
    <property type="evidence" value="ECO:0007669"/>
    <property type="project" value="UniProtKB-UniRule"/>
</dbReference>
<keyword evidence="5 9" id="KW-0408">Iron</keyword>
<comment type="subcellular location">
    <subcellularLocation>
        <location evidence="9">Cytoplasm</location>
    </subcellularLocation>
</comment>
<keyword evidence="3 9" id="KW-0819">tRNA processing</keyword>
<dbReference type="EMBL" id="LFWZ01000014">
    <property type="protein sequence ID" value="KON31058.1"/>
    <property type="molecule type" value="Genomic_DNA"/>
</dbReference>
<keyword evidence="4 9" id="KW-0479">Metal-binding</keyword>
<dbReference type="PANTHER" id="PTHR13930">
    <property type="entry name" value="S-ADENOSYL-L-METHIONINE-DEPENDENT TRNA 4-DEMETHYLWYOSINE SYNTHASE"/>
    <property type="match status" value="1"/>
</dbReference>
<dbReference type="SFLD" id="SFLDS00029">
    <property type="entry name" value="Radical_SAM"/>
    <property type="match status" value="1"/>
</dbReference>
<feature type="binding site" evidence="9">
    <location>
        <position position="48"/>
    </location>
    <ligand>
        <name>[4Fe-4S] cluster</name>
        <dbReference type="ChEBI" id="CHEBI:49883"/>
        <label>1</label>
    </ligand>
</feature>
<evidence type="ECO:0000259" key="10">
    <source>
        <dbReference type="Pfam" id="PF04055"/>
    </source>
</evidence>
<feature type="binding site" evidence="9">
    <location>
        <position position="75"/>
    </location>
    <ligand>
        <name>[4Fe-4S] cluster</name>
        <dbReference type="ChEBI" id="CHEBI:49883"/>
        <label>2</label>
        <note>4Fe-4S-S-AdoMet</note>
    </ligand>
</feature>
<evidence type="ECO:0000256" key="7">
    <source>
        <dbReference type="ARBA" id="ARBA00023239"/>
    </source>
</evidence>
<comment type="caution">
    <text evidence="12">The sequence shown here is derived from an EMBL/GenBank/DDBJ whole genome shotgun (WGS) entry which is preliminary data.</text>
</comment>
<organism evidence="12 13">
    <name type="scientific">miscellaneous Crenarchaeota group-15 archaeon DG-45</name>
    <dbReference type="NCBI Taxonomy" id="1685127"/>
    <lineage>
        <taxon>Archaea</taxon>
        <taxon>Candidatus Bathyarchaeota</taxon>
        <taxon>MCG-15</taxon>
    </lineage>
</organism>
<feature type="binding site" evidence="9">
    <location>
        <position position="78"/>
    </location>
    <ligand>
        <name>[4Fe-4S] cluster</name>
        <dbReference type="ChEBI" id="CHEBI:49883"/>
        <label>2</label>
        <note>4Fe-4S-S-AdoMet</note>
    </ligand>
</feature>
<comment type="catalytic activity">
    <reaction evidence="8 9">
        <text>N(1)-methylguanosine(37) in tRNA(Phe) + pyruvate + S-adenosyl-L-methionine = 4-demethylwyosine(37) in tRNA(Phe) + 5'-deoxyadenosine + L-methionine + CO2 + H2O</text>
        <dbReference type="Rhea" id="RHEA:36347"/>
        <dbReference type="Rhea" id="RHEA-COMP:10164"/>
        <dbReference type="Rhea" id="RHEA-COMP:10165"/>
        <dbReference type="ChEBI" id="CHEBI:15361"/>
        <dbReference type="ChEBI" id="CHEBI:15377"/>
        <dbReference type="ChEBI" id="CHEBI:16526"/>
        <dbReference type="ChEBI" id="CHEBI:17319"/>
        <dbReference type="ChEBI" id="CHEBI:57844"/>
        <dbReference type="ChEBI" id="CHEBI:59789"/>
        <dbReference type="ChEBI" id="CHEBI:64315"/>
        <dbReference type="ChEBI" id="CHEBI:73542"/>
        <dbReference type="EC" id="4.1.3.44"/>
    </reaction>
</comment>
<dbReference type="InterPro" id="IPR013917">
    <property type="entry name" value="tRNA_wybutosine-synth"/>
</dbReference>
<evidence type="ECO:0000256" key="9">
    <source>
        <dbReference type="HAMAP-Rule" id="MF_01921"/>
    </source>
</evidence>
<dbReference type="Proteomes" id="UP000037210">
    <property type="component" value="Unassembled WGS sequence"/>
</dbReference>
<name>A0A0M0BR55_9ARCH</name>
<dbReference type="GO" id="GO:0046872">
    <property type="term" value="F:metal ion binding"/>
    <property type="evidence" value="ECO:0007669"/>
    <property type="project" value="UniProtKB-KW"/>
</dbReference>
<dbReference type="InterPro" id="IPR058240">
    <property type="entry name" value="rSAM_sf"/>
</dbReference>
<evidence type="ECO:0000256" key="8">
    <source>
        <dbReference type="ARBA" id="ARBA00049466"/>
    </source>
</evidence>
<dbReference type="InterPro" id="IPR007197">
    <property type="entry name" value="rSAM"/>
</dbReference>
<dbReference type="EC" id="4.1.3.44" evidence="9"/>
<dbReference type="GO" id="GO:0005737">
    <property type="term" value="C:cytoplasm"/>
    <property type="evidence" value="ECO:0007669"/>
    <property type="project" value="UniProtKB-SubCell"/>
</dbReference>
<dbReference type="InterPro" id="IPR034556">
    <property type="entry name" value="tRNA_wybutosine-synthase"/>
</dbReference>
<dbReference type="GO" id="GO:0051539">
    <property type="term" value="F:4 iron, 4 sulfur cluster binding"/>
    <property type="evidence" value="ECO:0007669"/>
    <property type="project" value="UniProtKB-UniRule"/>
</dbReference>
<dbReference type="InterPro" id="IPR023993">
    <property type="entry name" value="TYW1_archaea"/>
</dbReference>
<keyword evidence="2 9" id="KW-0949">S-adenosyl-L-methionine</keyword>
<keyword evidence="9" id="KW-0963">Cytoplasm</keyword>
<feature type="domain" description="Radical SAM core" evidence="10">
    <location>
        <begin position="69"/>
        <end position="248"/>
    </location>
</feature>
<evidence type="ECO:0000256" key="4">
    <source>
        <dbReference type="ARBA" id="ARBA00022723"/>
    </source>
</evidence>
<dbReference type="PATRIC" id="fig|1685127.3.peg.586"/>
<keyword evidence="7 9" id="KW-0456">Lyase</keyword>
<proteinExistence type="inferred from homology"/>
<comment type="subunit">
    <text evidence="9">Monomer.</text>
</comment>
<feature type="binding site" evidence="9">
    <location>
        <position position="33"/>
    </location>
    <ligand>
        <name>[4Fe-4S] cluster</name>
        <dbReference type="ChEBI" id="CHEBI:49883"/>
        <label>1</label>
    </ligand>
</feature>
<protein>
    <recommendedName>
        <fullName evidence="9">S-adenosyl-L-methionine-dependent tRNA 4-demethylwyosine synthase</fullName>
        <ecNumber evidence="9">4.1.3.44</ecNumber>
    </recommendedName>
    <alternativeName>
        <fullName evidence="9">tRNA wyosine derivatives biosynthesis protein Taw1</fullName>
    </alternativeName>
</protein>
<dbReference type="PANTHER" id="PTHR13930:SF0">
    <property type="entry name" value="S-ADENOSYL-L-METHIONINE-DEPENDENT TRNA 4-DEMETHYLWYOSINE SYNTHASE TYW1-RELATED"/>
    <property type="match status" value="1"/>
</dbReference>
<dbReference type="AlphaFoldDB" id="A0A0M0BR55"/>
<evidence type="ECO:0000256" key="3">
    <source>
        <dbReference type="ARBA" id="ARBA00022694"/>
    </source>
</evidence>
<dbReference type="SFLD" id="SFLDF00284">
    <property type="entry name" value="tRNA_wybutosine-synthesizing"/>
    <property type="match status" value="1"/>
</dbReference>